<protein>
    <submittedName>
        <fullName evidence="1">Uncharacterized protein</fullName>
    </submittedName>
</protein>
<dbReference type="Proteomes" id="UP000521032">
    <property type="component" value="Unassembled WGS sequence"/>
</dbReference>
<keyword evidence="2" id="KW-1185">Reference proteome</keyword>
<reference evidence="1 2" key="1">
    <citation type="submission" date="2020-07" db="EMBL/GenBank/DDBJ databases">
        <authorList>
            <person name="Criscuolo A."/>
        </authorList>
    </citation>
    <scope>NUCLEOTIDE SEQUENCE [LARGE SCALE GENOMIC DNA]</scope>
    <source>
        <strain evidence="2">CIP 111030</strain>
    </source>
</reference>
<organism evidence="1 2">
    <name type="scientific">Phocicoccus schoeneichii</name>
    <dbReference type="NCBI Taxonomy" id="1812261"/>
    <lineage>
        <taxon>Bacteria</taxon>
        <taxon>Bacillati</taxon>
        <taxon>Bacillota</taxon>
        <taxon>Bacilli</taxon>
        <taxon>Bacillales</taxon>
        <taxon>Salinicoccaceae</taxon>
        <taxon>Phocicoccus</taxon>
    </lineage>
</organism>
<evidence type="ECO:0000313" key="1">
    <source>
        <dbReference type="EMBL" id="CAD2075758.1"/>
    </source>
</evidence>
<evidence type="ECO:0000313" key="2">
    <source>
        <dbReference type="Proteomes" id="UP000521032"/>
    </source>
</evidence>
<dbReference type="RefSeq" id="WP_186086847.1">
    <property type="nucleotide sequence ID" value="NZ_BMDB01000001.1"/>
</dbReference>
<dbReference type="AlphaFoldDB" id="A0A6V7RDD9"/>
<accession>A0A6V7RDD9</accession>
<proteinExistence type="predicted"/>
<name>A0A6V7RDD9_9BACL</name>
<comment type="caution">
    <text evidence="1">The sequence shown here is derived from an EMBL/GenBank/DDBJ whole genome shotgun (WGS) entry which is preliminary data.</text>
</comment>
<sequence>MKIKNDKLKVYEFLYNRVSFSEEELEEYAHLKRMNVLESVFNTYLKKIDHSKIEIYWHLTLPIENKKETIEAMIVTSTTVHLFKILDLTGLHTINPFNILLKNNLPVLDLNLGDAYYNVIKDTKIEQDGFKKPIFLNYVVLDESFSLIGQSNYPFLTPRTLSSYLKRIENTSQSKKLNALF</sequence>
<gene>
    <name evidence="1" type="ORF">JEOSCH030_00902</name>
</gene>
<dbReference type="EMBL" id="CAJEWE010000010">
    <property type="protein sequence ID" value="CAD2075758.1"/>
    <property type="molecule type" value="Genomic_DNA"/>
</dbReference>